<evidence type="ECO:0000313" key="2">
    <source>
        <dbReference type="Proteomes" id="UP000574390"/>
    </source>
</evidence>
<dbReference type="EMBL" id="JABANM010037628">
    <property type="protein sequence ID" value="KAF4681479.1"/>
    <property type="molecule type" value="Genomic_DNA"/>
</dbReference>
<dbReference type="Proteomes" id="UP000574390">
    <property type="component" value="Unassembled WGS sequence"/>
</dbReference>
<dbReference type="AlphaFoldDB" id="A0A7J6NC64"/>
<name>A0A7J6NC64_PEROL</name>
<sequence>APSRFILADINQTTSDWDALCSADDTKALYDWLRTVNDQQPVPRFVDLLDNLNVFADASQLAFCVDVRGMGPSYTRLCGRYGLFPPAQRTGHTIVQKELCSLHLALQLLSEVDLVLQEHGPRPKTYTVYTDSEINLHRLRQDPAKDDKLGRYERRRLRLIRSEVA</sequence>
<accession>A0A7J6NC64</accession>
<proteinExistence type="predicted"/>
<gene>
    <name evidence="1" type="ORF">FOZ62_021730</name>
</gene>
<evidence type="ECO:0000313" key="1">
    <source>
        <dbReference type="EMBL" id="KAF4681479.1"/>
    </source>
</evidence>
<organism evidence="1 2">
    <name type="scientific">Perkinsus olseni</name>
    <name type="common">Perkinsus atlanticus</name>
    <dbReference type="NCBI Taxonomy" id="32597"/>
    <lineage>
        <taxon>Eukaryota</taxon>
        <taxon>Sar</taxon>
        <taxon>Alveolata</taxon>
        <taxon>Perkinsozoa</taxon>
        <taxon>Perkinsea</taxon>
        <taxon>Perkinsida</taxon>
        <taxon>Perkinsidae</taxon>
        <taxon>Perkinsus</taxon>
    </lineage>
</organism>
<protein>
    <submittedName>
        <fullName evidence="1">Uncharacterized protein</fullName>
    </submittedName>
</protein>
<comment type="caution">
    <text evidence="1">The sequence shown here is derived from an EMBL/GenBank/DDBJ whole genome shotgun (WGS) entry which is preliminary data.</text>
</comment>
<feature type="non-terminal residue" evidence="1">
    <location>
        <position position="165"/>
    </location>
</feature>
<reference evidence="1 2" key="1">
    <citation type="submission" date="2020-04" db="EMBL/GenBank/DDBJ databases">
        <title>Perkinsus olseni comparative genomics.</title>
        <authorList>
            <person name="Bogema D.R."/>
        </authorList>
    </citation>
    <scope>NUCLEOTIDE SEQUENCE [LARGE SCALE GENOMIC DNA]</scope>
    <source>
        <strain evidence="1">ATCC PRA-205</strain>
    </source>
</reference>
<feature type="non-terminal residue" evidence="1">
    <location>
        <position position="1"/>
    </location>
</feature>